<dbReference type="OrthoDB" id="361797at2759"/>
<feature type="compositionally biased region" description="Acidic residues" evidence="4">
    <location>
        <begin position="107"/>
        <end position="129"/>
    </location>
</feature>
<feature type="region of interest" description="Disordered" evidence="4">
    <location>
        <begin position="1"/>
        <end position="195"/>
    </location>
</feature>
<feature type="compositionally biased region" description="Acidic residues" evidence="4">
    <location>
        <begin position="305"/>
        <end position="323"/>
    </location>
</feature>
<dbReference type="InterPro" id="IPR016024">
    <property type="entry name" value="ARM-type_fold"/>
</dbReference>
<feature type="compositionally biased region" description="Acidic residues" evidence="4">
    <location>
        <begin position="182"/>
        <end position="193"/>
    </location>
</feature>
<dbReference type="Proteomes" id="UP000005220">
    <property type="component" value="Chromosome 1"/>
</dbReference>
<evidence type="ECO:0000256" key="4">
    <source>
        <dbReference type="SAM" id="MobiDB-lite"/>
    </source>
</evidence>
<evidence type="ECO:0000313" key="7">
    <source>
        <dbReference type="Proteomes" id="UP000005220"/>
    </source>
</evidence>
<dbReference type="Pfam" id="PF02847">
    <property type="entry name" value="MA3"/>
    <property type="match status" value="1"/>
</dbReference>
<feature type="region of interest" description="Disordered" evidence="4">
    <location>
        <begin position="213"/>
        <end position="240"/>
    </location>
</feature>
<feature type="compositionally biased region" description="Acidic residues" evidence="4">
    <location>
        <begin position="136"/>
        <end position="160"/>
    </location>
</feature>
<dbReference type="Pfam" id="PF02854">
    <property type="entry name" value="MIF4G"/>
    <property type="match status" value="1"/>
</dbReference>
<dbReference type="STRING" id="1071382.H2ANX7"/>
<dbReference type="GO" id="GO:0006972">
    <property type="term" value="P:hyperosmotic response"/>
    <property type="evidence" value="ECO:0007669"/>
    <property type="project" value="EnsemblFungi"/>
</dbReference>
<dbReference type="PANTHER" id="PTHR18034:SF4">
    <property type="entry name" value="NUCLEOLAR MIF4G DOMAIN-CONTAINING PROTEIN 1"/>
    <property type="match status" value="1"/>
</dbReference>
<dbReference type="AlphaFoldDB" id="H2ANX7"/>
<proteinExistence type="inferred from homology"/>
<evidence type="ECO:0000256" key="3">
    <source>
        <dbReference type="ARBA" id="ARBA00023242"/>
    </source>
</evidence>
<comment type="subcellular location">
    <subcellularLocation>
        <location evidence="1">Nucleus</location>
        <location evidence="1">Nucleolus</location>
    </subcellularLocation>
</comment>
<dbReference type="EMBL" id="HE650821">
    <property type="protein sequence ID" value="CCF56077.1"/>
    <property type="molecule type" value="Genomic_DNA"/>
</dbReference>
<dbReference type="InterPro" id="IPR050781">
    <property type="entry name" value="CWC22_splicing_factor"/>
</dbReference>
<name>H2ANX7_KAZAF</name>
<reference evidence="6 7" key="1">
    <citation type="journal article" date="2011" name="Proc. Natl. Acad. Sci. U.S.A.">
        <title>Evolutionary erosion of yeast sex chromosomes by mating-type switching accidents.</title>
        <authorList>
            <person name="Gordon J.L."/>
            <person name="Armisen D."/>
            <person name="Proux-Wera E."/>
            <person name="Oheigeartaigh S.S."/>
            <person name="Byrne K.P."/>
            <person name="Wolfe K.H."/>
        </authorList>
    </citation>
    <scope>NUCLEOTIDE SEQUENCE [LARGE SCALE GENOMIC DNA]</scope>
    <source>
        <strain evidence="7">ATCC 22294 / BCRC 22015 / CBS 2517 / CECT 1963 / NBRC 1671 / NRRL Y-8276</strain>
    </source>
</reference>
<dbReference type="FunCoup" id="H2ANX7">
    <property type="interactions" value="689"/>
</dbReference>
<dbReference type="HOGENOM" id="CLU_006786_2_0_1"/>
<protein>
    <recommendedName>
        <fullName evidence="5">MI domain-containing protein</fullName>
    </recommendedName>
</protein>
<dbReference type="InterPro" id="IPR003890">
    <property type="entry name" value="MIF4G-like_typ-3"/>
</dbReference>
<evidence type="ECO:0000256" key="1">
    <source>
        <dbReference type="ARBA" id="ARBA00004604"/>
    </source>
</evidence>
<dbReference type="PROSITE" id="PS51366">
    <property type="entry name" value="MI"/>
    <property type="match status" value="1"/>
</dbReference>
<dbReference type="InParanoid" id="H2ANX7"/>
<evidence type="ECO:0000259" key="5">
    <source>
        <dbReference type="PROSITE" id="PS51366"/>
    </source>
</evidence>
<keyword evidence="7" id="KW-1185">Reference proteome</keyword>
<feature type="compositionally biased region" description="Basic residues" evidence="4">
    <location>
        <begin position="44"/>
        <end position="59"/>
    </location>
</feature>
<dbReference type="SMART" id="SM00543">
    <property type="entry name" value="MIF4G"/>
    <property type="match status" value="1"/>
</dbReference>
<evidence type="ECO:0000313" key="6">
    <source>
        <dbReference type="EMBL" id="CCF56077.1"/>
    </source>
</evidence>
<dbReference type="GO" id="GO:0032040">
    <property type="term" value="C:small-subunit processome"/>
    <property type="evidence" value="ECO:0007669"/>
    <property type="project" value="EnsemblFungi"/>
</dbReference>
<feature type="compositionally biased region" description="Basic and acidic residues" evidence="4">
    <location>
        <begin position="16"/>
        <end position="30"/>
    </location>
</feature>
<dbReference type="Gene3D" id="1.25.40.180">
    <property type="match status" value="1"/>
</dbReference>
<sequence>MSSQNHGINIPGVLLDELKNRDYSNDERFSSTRKRNTKNQLSRKDKRKQKRIDKKQRQRKPSEPNPSPAAASEDKTSGVPKNEINKSKKIHKQAEAKTEEFGLPFSSDDELSSGDFGEFDDDDLDEEEWEQLRELEGDDEPEEMQDVFASDSEEANELAEDVNKRNKKSVPKKKVTFAAEGKEDEEDQEESDGIEMTVEETMAALKAKKMAKITKKSKKRESEDSAIAYPSTPSERASIERDEMDMQYYAKKLNLKGSKKKLRARDEYDAIGGLLEGLDFFENYGASDGEYGEFALDRKKSSTKEDDDELSSDNSDEIDEADSLLESSDGTADSDSDLSDSDQYSVEEEKKIKKKGKSIRCTQYYRRIWLVYSSIAKEKHLETDNGESAIVLEITKKVKSMLNKLSDSNILVIINSISELYDLYPRHYVTESFTRQTLEIVGQNTKLLDGFLMNYAGVAFALYKLKGIQMGASFIQEVVENFLDYFSKEMEDLLNIEEGAVTVISKRCSNIITFLGYTYNFGFISCKLLYDLIREFVASANELTVELLLRIVSVSGQLIRGDDPSALKEILSDLLANVKSIKAPSSRLQFLLNTMTDLKNNRLKPSLLATDYHPLKKVLMGIFKSSALTEPLQVSLDDIRNVDTKGKWWLVGSSWKGNMETAFEENSQTRTKEKRVAESYINIDDDLFDDIPDWTQLATEQRMNTDVRRAIFVSIMSAQDYMDAFTKLEKLNLKNKQLLEIPRILLHCLLADGGENGYNPYYGLVASKASEHHSQLSKSFQFLFWDVVKKFEDNADSDLEEDDDFEANEDKRLRNIANEAKFFGFLVSENILQLNSFKHVPLMAGLSPDGILFIEVLLYQLLITMGKKSEKAGSKSPDGKRVYSYNRDLMQKMITTGIQLENRSILLKGFRWFIKNKLQYKNYLPGKENEKAFKRDSRRIAWAISEFTSLIDDELNDTNY</sequence>
<dbReference type="SMART" id="SM00544">
    <property type="entry name" value="MA3"/>
    <property type="match status" value="1"/>
</dbReference>
<dbReference type="InterPro" id="IPR003891">
    <property type="entry name" value="Initiation_fac_eIF4g_MI"/>
</dbReference>
<feature type="region of interest" description="Disordered" evidence="4">
    <location>
        <begin position="298"/>
        <end position="347"/>
    </location>
</feature>
<organism evidence="6 7">
    <name type="scientific">Kazachstania africana (strain ATCC 22294 / BCRC 22015 / CBS 2517 / CECT 1963 / NBRC 1671 / NRRL Y-8276)</name>
    <name type="common">Yeast</name>
    <name type="synonym">Kluyveromyces africanus</name>
    <dbReference type="NCBI Taxonomy" id="1071382"/>
    <lineage>
        <taxon>Eukaryota</taxon>
        <taxon>Fungi</taxon>
        <taxon>Dikarya</taxon>
        <taxon>Ascomycota</taxon>
        <taxon>Saccharomycotina</taxon>
        <taxon>Saccharomycetes</taxon>
        <taxon>Saccharomycetales</taxon>
        <taxon>Saccharomycetaceae</taxon>
        <taxon>Kazachstania</taxon>
    </lineage>
</organism>
<dbReference type="SUPFAM" id="SSF48371">
    <property type="entry name" value="ARM repeat"/>
    <property type="match status" value="1"/>
</dbReference>
<dbReference type="RefSeq" id="XP_003955212.1">
    <property type="nucleotide sequence ID" value="XM_003955163.1"/>
</dbReference>
<dbReference type="PANTHER" id="PTHR18034">
    <property type="entry name" value="CELL CYCLE CONTROL PROTEIN CWF22-RELATED"/>
    <property type="match status" value="1"/>
</dbReference>
<evidence type="ECO:0000256" key="2">
    <source>
        <dbReference type="ARBA" id="ARBA00006856"/>
    </source>
</evidence>
<comment type="similarity">
    <text evidence="2">Belongs to the CWC22 family.</text>
</comment>
<feature type="compositionally biased region" description="Basic residues" evidence="4">
    <location>
        <begin position="165"/>
        <end position="175"/>
    </location>
</feature>
<dbReference type="GO" id="GO:0000462">
    <property type="term" value="P:maturation of SSU-rRNA from tricistronic rRNA transcript (SSU-rRNA, 5.8S rRNA, LSU-rRNA)"/>
    <property type="evidence" value="ECO:0007669"/>
    <property type="project" value="EnsemblFungi"/>
</dbReference>
<accession>H2ANX7</accession>
<dbReference type="GeneID" id="13886161"/>
<dbReference type="KEGG" id="kaf:KAFR_0A06420"/>
<dbReference type="GO" id="GO:0003723">
    <property type="term" value="F:RNA binding"/>
    <property type="evidence" value="ECO:0007669"/>
    <property type="project" value="InterPro"/>
</dbReference>
<feature type="domain" description="MI" evidence="5">
    <location>
        <begin position="706"/>
        <end position="842"/>
    </location>
</feature>
<dbReference type="eggNOG" id="KOG2141">
    <property type="taxonomic scope" value="Eukaryota"/>
</dbReference>
<dbReference type="GO" id="GO:0097078">
    <property type="term" value="C:FAL1-SGD1 complex"/>
    <property type="evidence" value="ECO:0007669"/>
    <property type="project" value="EnsemblFungi"/>
</dbReference>
<gene>
    <name evidence="6" type="primary">KAFR0A06420</name>
    <name evidence="6" type="ORF">KAFR_0A06420</name>
</gene>
<keyword evidence="3" id="KW-0539">Nucleus</keyword>